<feature type="compositionally biased region" description="Polar residues" evidence="2">
    <location>
        <begin position="44"/>
        <end position="53"/>
    </location>
</feature>
<name>A0AAD1SD96_PELCU</name>
<dbReference type="EMBL" id="OW240917">
    <property type="protein sequence ID" value="CAH2299239.1"/>
    <property type="molecule type" value="Genomic_DNA"/>
</dbReference>
<feature type="coiled-coil region" evidence="1">
    <location>
        <begin position="123"/>
        <end position="164"/>
    </location>
</feature>
<dbReference type="Gene3D" id="3.30.250.20">
    <property type="entry name" value="L1 transposable element, C-terminal domain"/>
    <property type="match status" value="1"/>
</dbReference>
<dbReference type="AlphaFoldDB" id="A0AAD1SD96"/>
<sequence>MTTRKTADQKQDLKSLSKKDREKKDKQEKRLSNFFNAPVDKSISESSLISTPNKMPLSKHTGDLKEVEPQESSEELMITQAYLKQCLDQQLDQIKLEMQRNFVKLKKEIISVGQKVKINEQKIENLEFLLQKQKESIEKQQTKINELEERLTNIEDRGRKNNLRIRNIPESILQGNLANFLAEFFEALKINIDDKRDFLERSHRLNKPGTLPDDFPRDIIIACHSYSFREKILKAARQMERDQGKFKDIKVFPDLSFHTRQARKQFIPATLRLREKDLKYRWGFPTKLIVTKDGTIHIFDSLDKVTKWLENLV</sequence>
<gene>
    <name evidence="3" type="ORF">PECUL_23A026367</name>
</gene>
<accession>A0AAD1SD96</accession>
<dbReference type="Gene3D" id="3.30.70.1820">
    <property type="entry name" value="L1 transposable element, RRM domain"/>
    <property type="match status" value="1"/>
</dbReference>
<keyword evidence="1" id="KW-0175">Coiled coil</keyword>
<dbReference type="InterPro" id="IPR004244">
    <property type="entry name" value="Transposase_22"/>
</dbReference>
<evidence type="ECO:0000313" key="4">
    <source>
        <dbReference type="Proteomes" id="UP001295444"/>
    </source>
</evidence>
<evidence type="ECO:0000313" key="3">
    <source>
        <dbReference type="EMBL" id="CAH2299239.1"/>
    </source>
</evidence>
<dbReference type="PANTHER" id="PTHR11505">
    <property type="entry name" value="L1 TRANSPOSABLE ELEMENT-RELATED"/>
    <property type="match status" value="1"/>
</dbReference>
<dbReference type="InterPro" id="IPR042566">
    <property type="entry name" value="L1_C"/>
</dbReference>
<evidence type="ECO:0000256" key="1">
    <source>
        <dbReference type="SAM" id="Coils"/>
    </source>
</evidence>
<feature type="region of interest" description="Disordered" evidence="2">
    <location>
        <begin position="1"/>
        <end position="36"/>
    </location>
</feature>
<organism evidence="3 4">
    <name type="scientific">Pelobates cultripes</name>
    <name type="common">Western spadefoot toad</name>
    <dbReference type="NCBI Taxonomy" id="61616"/>
    <lineage>
        <taxon>Eukaryota</taxon>
        <taxon>Metazoa</taxon>
        <taxon>Chordata</taxon>
        <taxon>Craniata</taxon>
        <taxon>Vertebrata</taxon>
        <taxon>Euteleostomi</taxon>
        <taxon>Amphibia</taxon>
        <taxon>Batrachia</taxon>
        <taxon>Anura</taxon>
        <taxon>Pelobatoidea</taxon>
        <taxon>Pelobatidae</taxon>
        <taxon>Pelobates</taxon>
    </lineage>
</organism>
<proteinExistence type="predicted"/>
<dbReference type="Proteomes" id="UP001295444">
    <property type="component" value="Chromosome 06"/>
</dbReference>
<reference evidence="3" key="1">
    <citation type="submission" date="2022-03" db="EMBL/GenBank/DDBJ databases">
        <authorList>
            <person name="Alioto T."/>
            <person name="Alioto T."/>
            <person name="Gomez Garrido J."/>
        </authorList>
    </citation>
    <scope>NUCLEOTIDE SEQUENCE</scope>
</reference>
<feature type="compositionally biased region" description="Basic and acidic residues" evidence="2">
    <location>
        <begin position="1"/>
        <end position="31"/>
    </location>
</feature>
<feature type="region of interest" description="Disordered" evidence="2">
    <location>
        <begin position="44"/>
        <end position="63"/>
    </location>
</feature>
<protein>
    <submittedName>
        <fullName evidence="3">Uncharacterized protein</fullName>
    </submittedName>
</protein>
<keyword evidence="4" id="KW-1185">Reference proteome</keyword>
<evidence type="ECO:0000256" key="2">
    <source>
        <dbReference type="SAM" id="MobiDB-lite"/>
    </source>
</evidence>